<dbReference type="AlphaFoldDB" id="A0A401WBL8"/>
<dbReference type="EMBL" id="BHZD01000001">
    <property type="protein sequence ID" value="GCD46713.1"/>
    <property type="molecule type" value="Genomic_DNA"/>
</dbReference>
<name>A0A401WBL8_STREY</name>
<comment type="caution">
    <text evidence="4">The sequence shown here is derived from an EMBL/GenBank/DDBJ whole genome shotgun (WGS) entry which is preliminary data.</text>
</comment>
<feature type="region of interest" description="Disordered" evidence="1">
    <location>
        <begin position="115"/>
        <end position="136"/>
    </location>
</feature>
<evidence type="ECO:0008006" key="6">
    <source>
        <dbReference type="Google" id="ProtNLM"/>
    </source>
</evidence>
<keyword evidence="2" id="KW-0472">Membrane</keyword>
<protein>
    <recommendedName>
        <fullName evidence="6">LPXTG cell wall anchor domain-containing protein</fullName>
    </recommendedName>
</protein>
<evidence type="ECO:0000256" key="3">
    <source>
        <dbReference type="SAM" id="SignalP"/>
    </source>
</evidence>
<dbReference type="Proteomes" id="UP000286746">
    <property type="component" value="Unassembled WGS sequence"/>
</dbReference>
<reference evidence="4 5" key="1">
    <citation type="submission" date="2018-11" db="EMBL/GenBank/DDBJ databases">
        <title>Whole genome sequence of Streptomyces paromomycinus NBRC 15454(T).</title>
        <authorList>
            <person name="Komaki H."/>
            <person name="Tamura T."/>
        </authorList>
    </citation>
    <scope>NUCLEOTIDE SEQUENCE [LARGE SCALE GENOMIC DNA]</scope>
    <source>
        <strain evidence="4 5">NBRC 15454</strain>
    </source>
</reference>
<evidence type="ECO:0000313" key="4">
    <source>
        <dbReference type="EMBL" id="GCD46713.1"/>
    </source>
</evidence>
<evidence type="ECO:0000313" key="5">
    <source>
        <dbReference type="Proteomes" id="UP000286746"/>
    </source>
</evidence>
<feature type="chain" id="PRO_5019361491" description="LPXTG cell wall anchor domain-containing protein" evidence="3">
    <location>
        <begin position="27"/>
        <end position="168"/>
    </location>
</feature>
<keyword evidence="5" id="KW-1185">Reference proteome</keyword>
<evidence type="ECO:0000256" key="2">
    <source>
        <dbReference type="SAM" id="Phobius"/>
    </source>
</evidence>
<feature type="signal peptide" evidence="3">
    <location>
        <begin position="1"/>
        <end position="26"/>
    </location>
</feature>
<keyword evidence="3" id="KW-0732">Signal</keyword>
<keyword evidence="2" id="KW-1133">Transmembrane helix</keyword>
<dbReference type="RefSeq" id="WP_125057006.1">
    <property type="nucleotide sequence ID" value="NZ_BHZD01000001.1"/>
</dbReference>
<proteinExistence type="predicted"/>
<feature type="transmembrane region" description="Helical" evidence="2">
    <location>
        <begin position="141"/>
        <end position="159"/>
    </location>
</feature>
<keyword evidence="2" id="KW-0812">Transmembrane</keyword>
<organism evidence="4 5">
    <name type="scientific">Streptomyces paromomycinus</name>
    <name type="common">Streptomyces rimosus subsp. paromomycinus</name>
    <dbReference type="NCBI Taxonomy" id="92743"/>
    <lineage>
        <taxon>Bacteria</taxon>
        <taxon>Bacillati</taxon>
        <taxon>Actinomycetota</taxon>
        <taxon>Actinomycetes</taxon>
        <taxon>Kitasatosporales</taxon>
        <taxon>Streptomycetaceae</taxon>
        <taxon>Streptomyces</taxon>
    </lineage>
</organism>
<sequence length="168" mass="16531">MRSTRVLTGAALSVAALGLSTCAAFAATGSIEVTPNPVKAGNSVNLNSSACGKDGSATVDASTLGAGRITLSSKNQTHTENVQGSLRVPASTKPGNYGIGGKCANGTEISGTVRVTSGSTPHGPTRTGVGTTSENSSTTEIVAGAGVLLAAAAGGVWMVRRRRADDSA</sequence>
<gene>
    <name evidence="4" type="ORF">GKJPGBOP_06464</name>
</gene>
<evidence type="ECO:0000256" key="1">
    <source>
        <dbReference type="SAM" id="MobiDB-lite"/>
    </source>
</evidence>
<accession>A0A401WBL8</accession>